<keyword evidence="2" id="KW-1185">Reference proteome</keyword>
<organism evidence="1 2">
    <name type="scientific">Geofilum rubicundum JCM 15548</name>
    <dbReference type="NCBI Taxonomy" id="1236989"/>
    <lineage>
        <taxon>Bacteria</taxon>
        <taxon>Pseudomonadati</taxon>
        <taxon>Bacteroidota</taxon>
        <taxon>Bacteroidia</taxon>
        <taxon>Marinilabiliales</taxon>
        <taxon>Marinilabiliaceae</taxon>
        <taxon>Geofilum</taxon>
    </lineage>
</organism>
<proteinExistence type="predicted"/>
<dbReference type="GO" id="GO:0033104">
    <property type="term" value="C:type VI protein secretion system complex"/>
    <property type="evidence" value="ECO:0007669"/>
    <property type="project" value="InterPro"/>
</dbReference>
<accession>A0A0E9M1K4</accession>
<dbReference type="RefSeq" id="WP_227625982.1">
    <property type="nucleotide sequence ID" value="NZ_BAZW01000057.1"/>
</dbReference>
<gene>
    <name evidence="1" type="ORF">JCM15548_14076</name>
</gene>
<comment type="caution">
    <text evidence="1">The sequence shown here is derived from an EMBL/GenBank/DDBJ whole genome shotgun (WGS) entry which is preliminary data.</text>
</comment>
<evidence type="ECO:0000313" key="1">
    <source>
        <dbReference type="EMBL" id="GAO31687.1"/>
    </source>
</evidence>
<sequence length="142" mass="15767">MFGFPQIDSDYTVWLQLDGKEFELDNFNIGFGQAVDHKGQPQDEVRGGLLRGTFLETVPDNVFHWAMKNTAKEGSVVFKVKSGSSPFKVDFMNAYCIGFKQQIDSVGGGVTSVITISPDELRINDISLITIGKKIAHAQIYF</sequence>
<dbReference type="Proteomes" id="UP000032900">
    <property type="component" value="Unassembled WGS sequence"/>
</dbReference>
<dbReference type="Pfam" id="PF17642">
    <property type="entry name" value="TssD"/>
    <property type="match status" value="1"/>
</dbReference>
<dbReference type="AlphaFoldDB" id="A0A0E9M1K4"/>
<name>A0A0E9M1K4_9BACT</name>
<protein>
    <submittedName>
        <fullName evidence="1">Uncharacterized protein</fullName>
    </submittedName>
</protein>
<evidence type="ECO:0000313" key="2">
    <source>
        <dbReference type="Proteomes" id="UP000032900"/>
    </source>
</evidence>
<reference evidence="1 2" key="1">
    <citation type="journal article" date="2015" name="Microbes Environ.">
        <title>Distribution and evolution of nitrogen fixation genes in the phylum bacteroidetes.</title>
        <authorList>
            <person name="Inoue J."/>
            <person name="Oshima K."/>
            <person name="Suda W."/>
            <person name="Sakamoto M."/>
            <person name="Iino T."/>
            <person name="Noda S."/>
            <person name="Hongoh Y."/>
            <person name="Hattori M."/>
            <person name="Ohkuma M."/>
        </authorList>
    </citation>
    <scope>NUCLEOTIDE SEQUENCE [LARGE SCALE GENOMIC DNA]</scope>
    <source>
        <strain evidence="1">JCM 15548</strain>
    </source>
</reference>
<dbReference type="InterPro" id="IPR041408">
    <property type="entry name" value="Hcp_Tssd"/>
</dbReference>
<dbReference type="EMBL" id="BAZW01000057">
    <property type="protein sequence ID" value="GAO31687.1"/>
    <property type="molecule type" value="Genomic_DNA"/>
</dbReference>
<dbReference type="STRING" id="1236989.JCM15548_14076"/>